<dbReference type="InterPro" id="IPR014710">
    <property type="entry name" value="RmlC-like_jellyroll"/>
</dbReference>
<dbReference type="CDD" id="cd00038">
    <property type="entry name" value="CAP_ED"/>
    <property type="match status" value="1"/>
</dbReference>
<keyword evidence="3" id="KW-1185">Reference proteome</keyword>
<dbReference type="Pfam" id="PF00027">
    <property type="entry name" value="cNMP_binding"/>
    <property type="match status" value="1"/>
</dbReference>
<sequence>MEELLNYLKKFGNVSETEEQAIAASFKNTIIPKGEYFTEAGKTSNSIAFVRSGVFRTLYYNKSGDDFTRYFIYEGRFIGDLQAFTEQTPATEYTEAITDSEVWSISFSGFAALEKKVTVWPRLLAKLHGFSIESKLKTASMMLNLDAKARYLHFLQHYPGLANRVPQAMLASYLGVTPSSLSRIRKSILPGR</sequence>
<organism evidence="2 3">
    <name type="scientific">Ravibacter arvi</name>
    <dbReference type="NCBI Taxonomy" id="2051041"/>
    <lineage>
        <taxon>Bacteria</taxon>
        <taxon>Pseudomonadati</taxon>
        <taxon>Bacteroidota</taxon>
        <taxon>Cytophagia</taxon>
        <taxon>Cytophagales</taxon>
        <taxon>Spirosomataceae</taxon>
        <taxon>Ravibacter</taxon>
    </lineage>
</organism>
<evidence type="ECO:0000259" key="1">
    <source>
        <dbReference type="PROSITE" id="PS50042"/>
    </source>
</evidence>
<dbReference type="Gene3D" id="2.60.120.10">
    <property type="entry name" value="Jelly Rolls"/>
    <property type="match status" value="1"/>
</dbReference>
<dbReference type="SUPFAM" id="SSF51206">
    <property type="entry name" value="cAMP-binding domain-like"/>
    <property type="match status" value="1"/>
</dbReference>
<dbReference type="RefSeq" id="WP_345030917.1">
    <property type="nucleotide sequence ID" value="NZ_BAABEY010000029.1"/>
</dbReference>
<comment type="caution">
    <text evidence="2">The sequence shown here is derived from an EMBL/GenBank/DDBJ whole genome shotgun (WGS) entry which is preliminary data.</text>
</comment>
<proteinExistence type="predicted"/>
<reference evidence="3" key="1">
    <citation type="journal article" date="2019" name="Int. J. Syst. Evol. Microbiol.">
        <title>The Global Catalogue of Microorganisms (GCM) 10K type strain sequencing project: providing services to taxonomists for standard genome sequencing and annotation.</title>
        <authorList>
            <consortium name="The Broad Institute Genomics Platform"/>
            <consortium name="The Broad Institute Genome Sequencing Center for Infectious Disease"/>
            <person name="Wu L."/>
            <person name="Ma J."/>
        </authorList>
    </citation>
    <scope>NUCLEOTIDE SEQUENCE [LARGE SCALE GENOMIC DNA]</scope>
    <source>
        <strain evidence="3">JCM 31920</strain>
    </source>
</reference>
<feature type="domain" description="Cyclic nucleotide-binding" evidence="1">
    <location>
        <begin position="10"/>
        <end position="113"/>
    </location>
</feature>
<name>A0ABP8M4P7_9BACT</name>
<dbReference type="InterPro" id="IPR018490">
    <property type="entry name" value="cNMP-bd_dom_sf"/>
</dbReference>
<dbReference type="Proteomes" id="UP001501508">
    <property type="component" value="Unassembled WGS sequence"/>
</dbReference>
<dbReference type="EMBL" id="BAABEY010000029">
    <property type="protein sequence ID" value="GAA4443226.1"/>
    <property type="molecule type" value="Genomic_DNA"/>
</dbReference>
<gene>
    <name evidence="2" type="ORF">GCM10023091_31360</name>
</gene>
<accession>A0ABP8M4P7</accession>
<protein>
    <submittedName>
        <fullName evidence="2">Crp/Fnr family transcriptional regulator</fullName>
    </submittedName>
</protein>
<evidence type="ECO:0000313" key="3">
    <source>
        <dbReference type="Proteomes" id="UP001501508"/>
    </source>
</evidence>
<evidence type="ECO:0000313" key="2">
    <source>
        <dbReference type="EMBL" id="GAA4443226.1"/>
    </source>
</evidence>
<dbReference type="PROSITE" id="PS50042">
    <property type="entry name" value="CNMP_BINDING_3"/>
    <property type="match status" value="1"/>
</dbReference>
<dbReference type="InterPro" id="IPR000595">
    <property type="entry name" value="cNMP-bd_dom"/>
</dbReference>